<accession>A0A1T5CG10</accession>
<reference evidence="8" key="1">
    <citation type="submission" date="2017-02" db="EMBL/GenBank/DDBJ databases">
        <authorList>
            <person name="Varghese N."/>
            <person name="Submissions S."/>
        </authorList>
    </citation>
    <scope>NUCLEOTIDE SEQUENCE [LARGE SCALE GENOMIC DNA]</scope>
    <source>
        <strain evidence="8">ATCC 35199</strain>
    </source>
</reference>
<keyword evidence="4 6" id="KW-1133">Transmembrane helix</keyword>
<dbReference type="EMBL" id="FUYN01000005">
    <property type="protein sequence ID" value="SKB58273.1"/>
    <property type="molecule type" value="Genomic_DNA"/>
</dbReference>
<evidence type="ECO:0000313" key="7">
    <source>
        <dbReference type="EMBL" id="SKB58273.1"/>
    </source>
</evidence>
<organism evidence="7 8">
    <name type="scientific">Acetoanaerobium noterae</name>
    <dbReference type="NCBI Taxonomy" id="745369"/>
    <lineage>
        <taxon>Bacteria</taxon>
        <taxon>Bacillati</taxon>
        <taxon>Bacillota</taxon>
        <taxon>Clostridia</taxon>
        <taxon>Peptostreptococcales</taxon>
        <taxon>Filifactoraceae</taxon>
        <taxon>Acetoanaerobium</taxon>
    </lineage>
</organism>
<protein>
    <submittedName>
        <fullName evidence="7">Uncharacterized membrane protein YgaE, UPF0421/DUF939 family</fullName>
    </submittedName>
</protein>
<evidence type="ECO:0000256" key="4">
    <source>
        <dbReference type="ARBA" id="ARBA00022989"/>
    </source>
</evidence>
<dbReference type="InterPro" id="IPR010343">
    <property type="entry name" value="ArAE_1"/>
</dbReference>
<dbReference type="GO" id="GO:0005886">
    <property type="term" value="C:plasma membrane"/>
    <property type="evidence" value="ECO:0007669"/>
    <property type="project" value="UniProtKB-SubCell"/>
</dbReference>
<evidence type="ECO:0000256" key="3">
    <source>
        <dbReference type="ARBA" id="ARBA00022692"/>
    </source>
</evidence>
<feature type="transmembrane region" description="Helical" evidence="6">
    <location>
        <begin position="7"/>
        <end position="36"/>
    </location>
</feature>
<evidence type="ECO:0000256" key="5">
    <source>
        <dbReference type="ARBA" id="ARBA00023136"/>
    </source>
</evidence>
<keyword evidence="8" id="KW-1185">Reference proteome</keyword>
<dbReference type="Pfam" id="PF06081">
    <property type="entry name" value="ArAE_1"/>
    <property type="match status" value="1"/>
</dbReference>
<gene>
    <name evidence="7" type="ORF">SAMN02745120_2159</name>
</gene>
<evidence type="ECO:0000256" key="6">
    <source>
        <dbReference type="SAM" id="Phobius"/>
    </source>
</evidence>
<keyword evidence="2" id="KW-1003">Cell membrane</keyword>
<sequence length="284" mass="32799">MRNIKTAISVVICIVISNLLNLNNPIFVIIGAIVSMQGSINESYKSGINRILGTVFGAMVGMLFYQISPNNTLLIGLGTILIIHINNKLKWNKSIVITLIVFCSIMLNTEENVFMYSAFRVIDTTIGIIVAFSVNLLVFRPKHKEKISTILEHLISYLDKELYEYFVLNIPFELKEYSDKLNEINQSYEIYKSEFLSGEKNYKEEELIIKSLMLLDEIYHNINIIQNFDKQISKSTANIIKKHLEIDIYNTISSEDDLFMVYNYHIKNIIFDLVKLKELQGYNL</sequence>
<dbReference type="RefSeq" id="WP_079589972.1">
    <property type="nucleotide sequence ID" value="NZ_CP154629.1"/>
</dbReference>
<dbReference type="OrthoDB" id="1653617at2"/>
<evidence type="ECO:0000256" key="1">
    <source>
        <dbReference type="ARBA" id="ARBA00004651"/>
    </source>
</evidence>
<dbReference type="Proteomes" id="UP000243406">
    <property type="component" value="Unassembled WGS sequence"/>
</dbReference>
<dbReference type="PANTHER" id="PTHR30509">
    <property type="entry name" value="P-HYDROXYBENZOIC ACID EFFLUX PUMP SUBUNIT-RELATED"/>
    <property type="match status" value="1"/>
</dbReference>
<keyword evidence="5 6" id="KW-0472">Membrane</keyword>
<feature type="transmembrane region" description="Helical" evidence="6">
    <location>
        <begin position="113"/>
        <end position="138"/>
    </location>
</feature>
<comment type="subcellular location">
    <subcellularLocation>
        <location evidence="1">Cell membrane</location>
        <topology evidence="1">Multi-pass membrane protein</topology>
    </subcellularLocation>
</comment>
<proteinExistence type="predicted"/>
<dbReference type="AlphaFoldDB" id="A0A1T5CG10"/>
<evidence type="ECO:0000256" key="2">
    <source>
        <dbReference type="ARBA" id="ARBA00022475"/>
    </source>
</evidence>
<keyword evidence="3 6" id="KW-0812">Transmembrane</keyword>
<evidence type="ECO:0000313" key="8">
    <source>
        <dbReference type="Proteomes" id="UP000243406"/>
    </source>
</evidence>
<name>A0A1T5CG10_9FIRM</name>
<feature type="transmembrane region" description="Helical" evidence="6">
    <location>
        <begin position="89"/>
        <end position="107"/>
    </location>
</feature>
<dbReference type="PANTHER" id="PTHR30509:SF9">
    <property type="entry name" value="MULTIDRUG RESISTANCE PROTEIN MDTO"/>
    <property type="match status" value="1"/>
</dbReference>